<evidence type="ECO:0000259" key="9">
    <source>
        <dbReference type="Pfam" id="PF05690"/>
    </source>
</evidence>
<evidence type="ECO:0000313" key="11">
    <source>
        <dbReference type="EMBL" id="MUP12498.1"/>
    </source>
</evidence>
<comment type="subunit">
    <text evidence="8">Homotetramer. Forms heterodimers with either ThiH or ThiS.</text>
</comment>
<sequence length="257" mass="27177">MLTLYGTELSSRLLLGTARYPSPAILAEAVRRSKTEIVTVSLRRETAGGKAGGAFFELIRDLGVRVLPNTAGCHSVKEAALTAKMAREVFRTNWIKLELIGHQDTLQPDVFQLVEAARILTEDGFEVFPYTTEDLVVGEHLLGAGCKVLMPWCAPIGSAMGPQNIPGLRAMRAEFPDLPLIVDAGIGRPSHAATVMELGFDAVLLNTAVASAADPAAMAEAFANAIDAGHGGYLAGLLEPRDMAVPSTPVIGKGVFA</sequence>
<proteinExistence type="inferred from homology"/>
<dbReference type="GO" id="GO:1990107">
    <property type="term" value="F:thiazole synthase activity"/>
    <property type="evidence" value="ECO:0007669"/>
    <property type="project" value="UniProtKB-EC"/>
</dbReference>
<evidence type="ECO:0000313" key="13">
    <source>
        <dbReference type="Proteomes" id="UP000179536"/>
    </source>
</evidence>
<reference evidence="12 13" key="1">
    <citation type="submission" date="2019-11" db="EMBL/GenBank/DDBJ databases">
        <title>Whole-genome sequencing of Allorhizobium vitis.</title>
        <authorList>
            <person name="Gan H.M."/>
            <person name="Savka M.A."/>
        </authorList>
    </citation>
    <scope>NUCLEOTIDE SEQUENCE [LARGE SCALE GENOMIC DNA]</scope>
    <source>
        <strain evidence="11 13">RF2/1</strain>
        <strain evidence="10 12">T1/7</strain>
    </source>
</reference>
<dbReference type="HAMAP" id="MF_00443">
    <property type="entry name" value="ThiG"/>
    <property type="match status" value="1"/>
</dbReference>
<feature type="binding site" evidence="8">
    <location>
        <begin position="206"/>
        <end position="207"/>
    </location>
    <ligand>
        <name>1-deoxy-D-xylulose 5-phosphate</name>
        <dbReference type="ChEBI" id="CHEBI:57792"/>
    </ligand>
</feature>
<evidence type="ECO:0000313" key="12">
    <source>
        <dbReference type="Proteomes" id="UP000179454"/>
    </source>
</evidence>
<evidence type="ECO:0000256" key="8">
    <source>
        <dbReference type="HAMAP-Rule" id="MF_00443"/>
    </source>
</evidence>
<feature type="binding site" evidence="8">
    <location>
        <position position="157"/>
    </location>
    <ligand>
        <name>1-deoxy-D-xylulose 5-phosphate</name>
        <dbReference type="ChEBI" id="CHEBI:57792"/>
    </ligand>
</feature>
<feature type="active site" description="Schiff-base intermediate with DXP" evidence="8">
    <location>
        <position position="96"/>
    </location>
</feature>
<dbReference type="InterPro" id="IPR033983">
    <property type="entry name" value="Thiazole_synthase_ThiG"/>
</dbReference>
<organism evidence="11 13">
    <name type="scientific">Agrobacterium vitis</name>
    <name type="common">Rhizobium vitis</name>
    <dbReference type="NCBI Taxonomy" id="373"/>
    <lineage>
        <taxon>Bacteria</taxon>
        <taxon>Pseudomonadati</taxon>
        <taxon>Pseudomonadota</taxon>
        <taxon>Alphaproteobacteria</taxon>
        <taxon>Hyphomicrobiales</taxon>
        <taxon>Rhizobiaceae</taxon>
        <taxon>Rhizobium/Agrobacterium group</taxon>
        <taxon>Agrobacterium</taxon>
    </lineage>
</organism>
<dbReference type="Proteomes" id="UP000179454">
    <property type="component" value="Unassembled WGS sequence"/>
</dbReference>
<evidence type="ECO:0000256" key="6">
    <source>
        <dbReference type="ARBA" id="ARBA00023270"/>
    </source>
</evidence>
<dbReference type="EMBL" id="MBFA02000018">
    <property type="protein sequence ID" value="MUP12498.1"/>
    <property type="molecule type" value="Genomic_DNA"/>
</dbReference>
<dbReference type="GO" id="GO:0005737">
    <property type="term" value="C:cytoplasm"/>
    <property type="evidence" value="ECO:0007669"/>
    <property type="project" value="UniProtKB-SubCell"/>
</dbReference>
<dbReference type="GO" id="GO:0009229">
    <property type="term" value="P:thiamine diphosphate biosynthetic process"/>
    <property type="evidence" value="ECO:0007669"/>
    <property type="project" value="UniProtKB-UniRule"/>
</dbReference>
<dbReference type="Pfam" id="PF05690">
    <property type="entry name" value="ThiG"/>
    <property type="match status" value="1"/>
</dbReference>
<dbReference type="InterPro" id="IPR013785">
    <property type="entry name" value="Aldolase_TIM"/>
</dbReference>
<name>A0ABD6HDM3_AGRVI</name>
<evidence type="ECO:0000256" key="4">
    <source>
        <dbReference type="ARBA" id="ARBA00022679"/>
    </source>
</evidence>
<dbReference type="SUPFAM" id="SSF110399">
    <property type="entry name" value="ThiG-like"/>
    <property type="match status" value="1"/>
</dbReference>
<comment type="similarity">
    <text evidence="8">Belongs to the ThiG family.</text>
</comment>
<comment type="caution">
    <text evidence="11">The sequence shown here is derived from an EMBL/GenBank/DDBJ whole genome shotgun (WGS) entry which is preliminary data.</text>
</comment>
<evidence type="ECO:0000256" key="7">
    <source>
        <dbReference type="ARBA" id="ARBA00049897"/>
    </source>
</evidence>
<feature type="binding site" evidence="8">
    <location>
        <begin position="184"/>
        <end position="185"/>
    </location>
    <ligand>
        <name>1-deoxy-D-xylulose 5-phosphate</name>
        <dbReference type="ChEBI" id="CHEBI:57792"/>
    </ligand>
</feature>
<keyword evidence="5 8" id="KW-0784">Thiamine biosynthesis</keyword>
<dbReference type="AlphaFoldDB" id="A0ABD6HDM3"/>
<keyword evidence="6 8" id="KW-0704">Schiff base</keyword>
<feature type="domain" description="Thiazole synthase ThiG" evidence="9">
    <location>
        <begin position="4"/>
        <end position="249"/>
    </location>
</feature>
<keyword evidence="12" id="KW-1185">Reference proteome</keyword>
<comment type="pathway">
    <text evidence="2 8">Cofactor biosynthesis; thiamine diphosphate biosynthesis.</text>
</comment>
<evidence type="ECO:0000256" key="5">
    <source>
        <dbReference type="ARBA" id="ARBA00022977"/>
    </source>
</evidence>
<evidence type="ECO:0000256" key="1">
    <source>
        <dbReference type="ARBA" id="ARBA00002834"/>
    </source>
</evidence>
<dbReference type="SMR" id="A0ABD6HDM3"/>
<gene>
    <name evidence="8" type="primary">thiG</name>
    <name evidence="11" type="ORF">BBK91_021800</name>
    <name evidence="10" type="ORF">BBL17_022090</name>
</gene>
<evidence type="ECO:0000313" key="10">
    <source>
        <dbReference type="EMBL" id="MUO44475.1"/>
    </source>
</evidence>
<dbReference type="PANTHER" id="PTHR34266:SF2">
    <property type="entry name" value="THIAZOLE SYNTHASE"/>
    <property type="match status" value="1"/>
</dbReference>
<protein>
    <recommendedName>
        <fullName evidence="3 8">Thiazole synthase</fullName>
        <ecNumber evidence="3 8">2.8.1.10</ecNumber>
    </recommendedName>
</protein>
<dbReference type="Gene3D" id="3.20.20.70">
    <property type="entry name" value="Aldolase class I"/>
    <property type="match status" value="1"/>
</dbReference>
<dbReference type="RefSeq" id="WP_012654196.1">
    <property type="nucleotide sequence ID" value="NZ_MBFA02000018.1"/>
</dbReference>
<dbReference type="PANTHER" id="PTHR34266">
    <property type="entry name" value="THIAZOLE SYNTHASE"/>
    <property type="match status" value="1"/>
</dbReference>
<dbReference type="EC" id="2.8.1.10" evidence="3 8"/>
<dbReference type="Proteomes" id="UP000179536">
    <property type="component" value="Unassembled WGS sequence"/>
</dbReference>
<comment type="function">
    <text evidence="1 8">Catalyzes the rearrangement of 1-deoxy-D-xylulose 5-phosphate (DXP) to produce the thiazole phosphate moiety of thiamine. Sulfur is provided by the thiocarboxylate moiety of the carrier protein ThiS. In vitro, sulfur can be provided by H(2)S.</text>
</comment>
<comment type="subcellular location">
    <subcellularLocation>
        <location evidence="8">Cytoplasm</location>
    </subcellularLocation>
</comment>
<keyword evidence="8" id="KW-0963">Cytoplasm</keyword>
<comment type="catalytic activity">
    <reaction evidence="7 8">
        <text>[ThiS sulfur-carrier protein]-C-terminal-Gly-aminoethanethioate + 2-iminoacetate + 1-deoxy-D-xylulose 5-phosphate = [ThiS sulfur-carrier protein]-C-terminal Gly-Gly + 2-[(2R,5Z)-2-carboxy-4-methylthiazol-5(2H)-ylidene]ethyl phosphate + 2 H2O + H(+)</text>
        <dbReference type="Rhea" id="RHEA:26297"/>
        <dbReference type="Rhea" id="RHEA-COMP:12909"/>
        <dbReference type="Rhea" id="RHEA-COMP:19908"/>
        <dbReference type="ChEBI" id="CHEBI:15377"/>
        <dbReference type="ChEBI" id="CHEBI:15378"/>
        <dbReference type="ChEBI" id="CHEBI:57792"/>
        <dbReference type="ChEBI" id="CHEBI:62899"/>
        <dbReference type="ChEBI" id="CHEBI:77846"/>
        <dbReference type="ChEBI" id="CHEBI:90778"/>
        <dbReference type="ChEBI" id="CHEBI:232372"/>
        <dbReference type="EC" id="2.8.1.10"/>
    </reaction>
</comment>
<evidence type="ECO:0000256" key="3">
    <source>
        <dbReference type="ARBA" id="ARBA00011960"/>
    </source>
</evidence>
<dbReference type="EMBL" id="MBFE02000019">
    <property type="protein sequence ID" value="MUO44475.1"/>
    <property type="molecule type" value="Genomic_DNA"/>
</dbReference>
<evidence type="ECO:0000256" key="2">
    <source>
        <dbReference type="ARBA" id="ARBA00004948"/>
    </source>
</evidence>
<keyword evidence="4 8" id="KW-0808">Transferase</keyword>
<accession>A0ABD6HDM3</accession>
<dbReference type="InterPro" id="IPR008867">
    <property type="entry name" value="ThiG"/>
</dbReference>